<keyword evidence="4" id="KW-1185">Reference proteome</keyword>
<dbReference type="EMBL" id="AZHF01000001">
    <property type="protein sequence ID" value="OAA82638.1"/>
    <property type="molecule type" value="Genomic_DNA"/>
</dbReference>
<evidence type="ECO:0000313" key="4">
    <source>
        <dbReference type="Proteomes" id="UP000076881"/>
    </source>
</evidence>
<dbReference type="Pfam" id="PF01828">
    <property type="entry name" value="Peptidase_A4"/>
    <property type="match status" value="1"/>
</dbReference>
<dbReference type="STRING" id="1081108.A0A162L0M8"/>
<gene>
    <name evidence="3" type="ORF">LEL_02183</name>
</gene>
<dbReference type="Proteomes" id="UP000076881">
    <property type="component" value="Unassembled WGS sequence"/>
</dbReference>
<accession>A0A162L0M8</accession>
<protein>
    <submittedName>
        <fullName evidence="3">Concanavalin A-like lectin/glucanase</fullName>
    </submittedName>
</protein>
<evidence type="ECO:0000256" key="2">
    <source>
        <dbReference type="SAM" id="SignalP"/>
    </source>
</evidence>
<dbReference type="GO" id="GO:0030246">
    <property type="term" value="F:carbohydrate binding"/>
    <property type="evidence" value="ECO:0007669"/>
    <property type="project" value="UniProtKB-KW"/>
</dbReference>
<organism evidence="3 4">
    <name type="scientific">Akanthomyces lecanii RCEF 1005</name>
    <dbReference type="NCBI Taxonomy" id="1081108"/>
    <lineage>
        <taxon>Eukaryota</taxon>
        <taxon>Fungi</taxon>
        <taxon>Dikarya</taxon>
        <taxon>Ascomycota</taxon>
        <taxon>Pezizomycotina</taxon>
        <taxon>Sordariomycetes</taxon>
        <taxon>Hypocreomycetidae</taxon>
        <taxon>Hypocreales</taxon>
        <taxon>Cordycipitaceae</taxon>
        <taxon>Akanthomyces</taxon>
        <taxon>Cordyceps confragosa</taxon>
    </lineage>
</organism>
<dbReference type="InterPro" id="IPR000250">
    <property type="entry name" value="Peptidase_G1"/>
</dbReference>
<dbReference type="CDD" id="cd13426">
    <property type="entry name" value="Peptidase_G1"/>
    <property type="match status" value="1"/>
</dbReference>
<dbReference type="OrthoDB" id="2862635at2759"/>
<dbReference type="PANTHER" id="PTHR37536">
    <property type="entry name" value="PUTATIVE (AFU_ORTHOLOGUE AFUA_3G02970)-RELATED"/>
    <property type="match status" value="1"/>
</dbReference>
<dbReference type="PANTHER" id="PTHR37536:SF1">
    <property type="entry name" value="ASPERGILLOPEPSIN, PUTAITVE (AFU_ORTHOLOGUE AFUA_7G01200)"/>
    <property type="match status" value="1"/>
</dbReference>
<proteinExistence type="predicted"/>
<keyword evidence="3" id="KW-0430">Lectin</keyword>
<dbReference type="AlphaFoldDB" id="A0A162L0M8"/>
<dbReference type="GO" id="GO:0070007">
    <property type="term" value="F:glutamic-type endopeptidase activity"/>
    <property type="evidence" value="ECO:0007669"/>
    <property type="project" value="InterPro"/>
</dbReference>
<feature type="chain" id="PRO_5007836940" evidence="2">
    <location>
        <begin position="21"/>
        <end position="251"/>
    </location>
</feature>
<dbReference type="GO" id="GO:0006508">
    <property type="term" value="P:proteolysis"/>
    <property type="evidence" value="ECO:0007669"/>
    <property type="project" value="InterPro"/>
</dbReference>
<reference evidence="3 4" key="1">
    <citation type="journal article" date="2016" name="Genome Biol. Evol.">
        <title>Divergent and convergent evolution of fungal pathogenicity.</title>
        <authorList>
            <person name="Shang Y."/>
            <person name="Xiao G."/>
            <person name="Zheng P."/>
            <person name="Cen K."/>
            <person name="Zhan S."/>
            <person name="Wang C."/>
        </authorList>
    </citation>
    <scope>NUCLEOTIDE SEQUENCE [LARGE SCALE GENOMIC DNA]</scope>
    <source>
        <strain evidence="3 4">RCEF 1005</strain>
    </source>
</reference>
<dbReference type="InterPro" id="IPR013320">
    <property type="entry name" value="ConA-like_dom_sf"/>
</dbReference>
<sequence>MHFKSLSAVAALFFLSLAETRPGSVLTSSLYDASISGTSGTPGAISNDLWCGFVQKAAVRSVSAVWIVPNVSLPDSGSQGDYEIFQWVGIDGAAPSKCNDVLLQGGTSQKFYQGQYTTDFWYEFYNPQQTPSLHVTYPPLRIGDQVRVTVTATSAYAGTISFENLTQNISDTQNVTSAVPLCFENVEWISEAPTKQLPNFEAFDFSEVSAVRDDGSSINGDGSEEWYLDSPAAKCHASLQDGGSTISFSQS</sequence>
<dbReference type="Gene3D" id="2.60.120.700">
    <property type="entry name" value="Peptidase G1"/>
    <property type="match status" value="1"/>
</dbReference>
<feature type="signal peptide" evidence="2">
    <location>
        <begin position="1"/>
        <end position="20"/>
    </location>
</feature>
<comment type="caution">
    <text evidence="3">The sequence shown here is derived from an EMBL/GenBank/DDBJ whole genome shotgun (WGS) entry which is preliminary data.</text>
</comment>
<name>A0A162L0M8_CORDF</name>
<feature type="active site" description="Proton acceptor" evidence="1">
    <location>
        <position position="191"/>
    </location>
</feature>
<dbReference type="InterPro" id="IPR038656">
    <property type="entry name" value="Peptidase_G1_sf"/>
</dbReference>
<keyword evidence="2" id="KW-0732">Signal</keyword>
<evidence type="ECO:0000256" key="1">
    <source>
        <dbReference type="PIRSR" id="PIRSR600250-50"/>
    </source>
</evidence>
<dbReference type="SUPFAM" id="SSF49899">
    <property type="entry name" value="Concanavalin A-like lectins/glucanases"/>
    <property type="match status" value="1"/>
</dbReference>
<evidence type="ECO:0000313" key="3">
    <source>
        <dbReference type="EMBL" id="OAA82638.1"/>
    </source>
</evidence>